<dbReference type="Gene3D" id="4.10.240.10">
    <property type="entry name" value="Zn(2)-C6 fungal-type DNA-binding domain"/>
    <property type="match status" value="1"/>
</dbReference>
<evidence type="ECO:0000313" key="9">
    <source>
        <dbReference type="Proteomes" id="UP000799778"/>
    </source>
</evidence>
<keyword evidence="3" id="KW-0805">Transcription regulation</keyword>
<keyword evidence="2" id="KW-0479">Metal-binding</keyword>
<dbReference type="PROSITE" id="PS00463">
    <property type="entry name" value="ZN2_CY6_FUNGAL_1"/>
    <property type="match status" value="1"/>
</dbReference>
<dbReference type="GeneID" id="54284088"/>
<dbReference type="OrthoDB" id="39175at2759"/>
<dbReference type="GO" id="GO:0006351">
    <property type="term" value="P:DNA-templated transcription"/>
    <property type="evidence" value="ECO:0007669"/>
    <property type="project" value="InterPro"/>
</dbReference>
<reference evidence="8" key="1">
    <citation type="journal article" date="2020" name="Stud. Mycol.">
        <title>101 Dothideomycetes genomes: a test case for predicting lifestyles and emergence of pathogens.</title>
        <authorList>
            <person name="Haridas S."/>
            <person name="Albert R."/>
            <person name="Binder M."/>
            <person name="Bloem J."/>
            <person name="Labutti K."/>
            <person name="Salamov A."/>
            <person name="Andreopoulos B."/>
            <person name="Baker S."/>
            <person name="Barry K."/>
            <person name="Bills G."/>
            <person name="Bluhm B."/>
            <person name="Cannon C."/>
            <person name="Castanera R."/>
            <person name="Culley D."/>
            <person name="Daum C."/>
            <person name="Ezra D."/>
            <person name="Gonzalez J."/>
            <person name="Henrissat B."/>
            <person name="Kuo A."/>
            <person name="Liang C."/>
            <person name="Lipzen A."/>
            <person name="Lutzoni F."/>
            <person name="Magnuson J."/>
            <person name="Mondo S."/>
            <person name="Nolan M."/>
            <person name="Ohm R."/>
            <person name="Pangilinan J."/>
            <person name="Park H.-J."/>
            <person name="Ramirez L."/>
            <person name="Alfaro M."/>
            <person name="Sun H."/>
            <person name="Tritt A."/>
            <person name="Yoshinaga Y."/>
            <person name="Zwiers L.-H."/>
            <person name="Turgeon B."/>
            <person name="Goodwin S."/>
            <person name="Spatafora J."/>
            <person name="Crous P."/>
            <person name="Grigoriev I."/>
        </authorList>
    </citation>
    <scope>NUCLEOTIDE SEQUENCE</scope>
    <source>
        <strain evidence="8">CBS 175.79</strain>
    </source>
</reference>
<dbReference type="EMBL" id="ML978066">
    <property type="protein sequence ID" value="KAF2021679.1"/>
    <property type="molecule type" value="Genomic_DNA"/>
</dbReference>
<keyword evidence="4" id="KW-0238">DNA-binding</keyword>
<dbReference type="InterPro" id="IPR036864">
    <property type="entry name" value="Zn2-C6_fun-type_DNA-bd_sf"/>
</dbReference>
<keyword evidence="6" id="KW-0539">Nucleus</keyword>
<dbReference type="InterPro" id="IPR050987">
    <property type="entry name" value="AtrR-like"/>
</dbReference>
<dbReference type="GO" id="GO:0005634">
    <property type="term" value="C:nucleus"/>
    <property type="evidence" value="ECO:0007669"/>
    <property type="project" value="UniProtKB-SubCell"/>
</dbReference>
<evidence type="ECO:0000313" key="8">
    <source>
        <dbReference type="EMBL" id="KAF2021679.1"/>
    </source>
</evidence>
<dbReference type="Pfam" id="PF04082">
    <property type="entry name" value="Fungal_trans"/>
    <property type="match status" value="1"/>
</dbReference>
<dbReference type="PROSITE" id="PS50048">
    <property type="entry name" value="ZN2_CY6_FUNGAL_2"/>
    <property type="match status" value="1"/>
</dbReference>
<dbReference type="GO" id="GO:0008270">
    <property type="term" value="F:zinc ion binding"/>
    <property type="evidence" value="ECO:0007669"/>
    <property type="project" value="InterPro"/>
</dbReference>
<evidence type="ECO:0000256" key="4">
    <source>
        <dbReference type="ARBA" id="ARBA00023125"/>
    </source>
</evidence>
<dbReference type="AlphaFoldDB" id="A0A6A5Y8L9"/>
<evidence type="ECO:0000256" key="2">
    <source>
        <dbReference type="ARBA" id="ARBA00022723"/>
    </source>
</evidence>
<evidence type="ECO:0000256" key="3">
    <source>
        <dbReference type="ARBA" id="ARBA00023015"/>
    </source>
</evidence>
<dbReference type="CDD" id="cd00067">
    <property type="entry name" value="GAL4"/>
    <property type="match status" value="1"/>
</dbReference>
<evidence type="ECO:0000256" key="1">
    <source>
        <dbReference type="ARBA" id="ARBA00004123"/>
    </source>
</evidence>
<protein>
    <recommendedName>
        <fullName evidence="7">Zn(2)-C6 fungal-type domain-containing protein</fullName>
    </recommendedName>
</protein>
<dbReference type="GO" id="GO:0003677">
    <property type="term" value="F:DNA binding"/>
    <property type="evidence" value="ECO:0007669"/>
    <property type="project" value="UniProtKB-KW"/>
</dbReference>
<name>A0A6A5Y8L9_9PLEO</name>
<organism evidence="8 9">
    <name type="scientific">Aaosphaeria arxii CBS 175.79</name>
    <dbReference type="NCBI Taxonomy" id="1450172"/>
    <lineage>
        <taxon>Eukaryota</taxon>
        <taxon>Fungi</taxon>
        <taxon>Dikarya</taxon>
        <taxon>Ascomycota</taxon>
        <taxon>Pezizomycotina</taxon>
        <taxon>Dothideomycetes</taxon>
        <taxon>Pleosporomycetidae</taxon>
        <taxon>Pleosporales</taxon>
        <taxon>Pleosporales incertae sedis</taxon>
        <taxon>Aaosphaeria</taxon>
    </lineage>
</organism>
<dbReference type="PANTHER" id="PTHR46910">
    <property type="entry name" value="TRANSCRIPTION FACTOR PDR1"/>
    <property type="match status" value="1"/>
</dbReference>
<proteinExistence type="predicted"/>
<sequence>MSFKAQHKMGSEQKVMKSCDRCKSRKVACSGIGLAGVTRCNNCSRRNEVCRFSAQRRPRRRQEATEIDQYRDEATQTDDTSIQEAEVALGEPTPQYDGLQDLYVDRLLIAPRKDPALPTTAPKVGLAGTGVFGNEYSLTFYSERRLSALSAKLGHDRVLQAHTKATAFLAERLGGIDRLSISMALPEKTSTSTETNSSFVKACIQSYFEQLHPIYTFIDRARFEAIAFGPNLSQHLEADKPWSALFHAILALGSQFHDGGSYQPAKNIAWRFFSISLALFPSLLITKATLHTVQAIAAMAIFASNVSSLHLEHTMIYEATKRAQSLGYDRCTAPGDDERIRTFWVLYRFEKIMTFTTGRSSTIMDSDISSVISPQPLSGVDSNPFDFSLASVRMSRLLSRVYSSIYSVSARGRTQRYYLDVVRRLKSELENWRASIPLNLQPGQPIRPHCIPTTLAMNICVKLHLLYYTTMLHLNRVLLQLEDQPTNESEAVASVMRTARSILDVTQFIEVQPYTPLWVLAAVPLAGFLVLFDVVIDYPTHPDTAVNLSMLDIGIGHFSRIEYASNGSLPGHILADFSSIARSFVQESQAQRPGNDGGSSKILSIVPMPAYMAANNSGMQPPIRTQPAVGLSSSPFTDLPVWLTNPTNEDLLQGTDILDLFNSSFPNFEDDGNLFGFAP</sequence>
<evidence type="ECO:0000256" key="5">
    <source>
        <dbReference type="ARBA" id="ARBA00023163"/>
    </source>
</evidence>
<dbReference type="CDD" id="cd12148">
    <property type="entry name" value="fungal_TF_MHR"/>
    <property type="match status" value="1"/>
</dbReference>
<keyword evidence="5" id="KW-0804">Transcription</keyword>
<dbReference type="SMART" id="SM00066">
    <property type="entry name" value="GAL4"/>
    <property type="match status" value="1"/>
</dbReference>
<accession>A0A6A5Y8L9</accession>
<dbReference type="RefSeq" id="XP_033390018.1">
    <property type="nucleotide sequence ID" value="XM_033526691.1"/>
</dbReference>
<gene>
    <name evidence="8" type="ORF">BU24DRAFT_417317</name>
</gene>
<evidence type="ECO:0000259" key="7">
    <source>
        <dbReference type="PROSITE" id="PS50048"/>
    </source>
</evidence>
<dbReference type="InterPro" id="IPR007219">
    <property type="entry name" value="XnlR_reg_dom"/>
</dbReference>
<evidence type="ECO:0000256" key="6">
    <source>
        <dbReference type="ARBA" id="ARBA00023242"/>
    </source>
</evidence>
<dbReference type="GO" id="GO:0000981">
    <property type="term" value="F:DNA-binding transcription factor activity, RNA polymerase II-specific"/>
    <property type="evidence" value="ECO:0007669"/>
    <property type="project" value="InterPro"/>
</dbReference>
<comment type="subcellular location">
    <subcellularLocation>
        <location evidence="1">Nucleus</location>
    </subcellularLocation>
</comment>
<feature type="domain" description="Zn(2)-C6 fungal-type" evidence="7">
    <location>
        <begin position="18"/>
        <end position="52"/>
    </location>
</feature>
<dbReference type="SUPFAM" id="SSF57701">
    <property type="entry name" value="Zn2/Cys6 DNA-binding domain"/>
    <property type="match status" value="1"/>
</dbReference>
<keyword evidence="9" id="KW-1185">Reference proteome</keyword>
<dbReference type="InterPro" id="IPR001138">
    <property type="entry name" value="Zn2Cys6_DnaBD"/>
</dbReference>
<dbReference type="Proteomes" id="UP000799778">
    <property type="component" value="Unassembled WGS sequence"/>
</dbReference>
<dbReference type="PANTHER" id="PTHR46910:SF37">
    <property type="entry name" value="ZN(II)2CYS6 TRANSCRIPTION FACTOR (EUROFUNG)"/>
    <property type="match status" value="1"/>
</dbReference>